<dbReference type="SUPFAM" id="SSF48600">
    <property type="entry name" value="Chorismate mutase II"/>
    <property type="match status" value="1"/>
</dbReference>
<reference evidence="8 9" key="1">
    <citation type="submission" date="2020-05" db="EMBL/GenBank/DDBJ databases">
        <title>Draft genome sequence of Mycobacterium hippocampi DL, isolated from European seabass, Dicentrarchus labrax, reared in fish farms.</title>
        <authorList>
            <person name="Stathopoulou P."/>
            <person name="Asimakis E."/>
            <person name="Tzokas K."/>
            <person name="Batargias C."/>
            <person name="Tsiamis G."/>
        </authorList>
    </citation>
    <scope>NUCLEOTIDE SEQUENCE [LARGE SCALE GENOMIC DNA]</scope>
    <source>
        <strain evidence="8 9">DL</strain>
    </source>
</reference>
<comment type="catalytic activity">
    <reaction evidence="5">
        <text>chorismate = prephenate</text>
        <dbReference type="Rhea" id="RHEA:13897"/>
        <dbReference type="ChEBI" id="CHEBI:29748"/>
        <dbReference type="ChEBI" id="CHEBI:29934"/>
        <dbReference type="EC" id="5.4.99.5"/>
    </reaction>
</comment>
<protein>
    <recommendedName>
        <fullName evidence="2 5">Chorismate mutase</fullName>
        <ecNumber evidence="2 5">5.4.99.5</ecNumber>
    </recommendedName>
</protein>
<evidence type="ECO:0000259" key="7">
    <source>
        <dbReference type="PROSITE" id="PS51168"/>
    </source>
</evidence>
<evidence type="ECO:0000313" key="9">
    <source>
        <dbReference type="Proteomes" id="UP000570517"/>
    </source>
</evidence>
<dbReference type="InterPro" id="IPR002701">
    <property type="entry name" value="CM_II_prokaryot"/>
</dbReference>
<keyword evidence="4 5" id="KW-0413">Isomerase</keyword>
<dbReference type="Pfam" id="PF01817">
    <property type="entry name" value="CM_2"/>
    <property type="match status" value="1"/>
</dbReference>
<organism evidence="8 9">
    <name type="scientific">Mycolicibacterium hippocampi</name>
    <dbReference type="NCBI Taxonomy" id="659824"/>
    <lineage>
        <taxon>Bacteria</taxon>
        <taxon>Bacillati</taxon>
        <taxon>Actinomycetota</taxon>
        <taxon>Actinomycetes</taxon>
        <taxon>Mycobacteriales</taxon>
        <taxon>Mycobacteriaceae</taxon>
        <taxon>Mycolicibacterium</taxon>
    </lineage>
</organism>
<dbReference type="GO" id="GO:0009697">
    <property type="term" value="P:salicylic acid biosynthetic process"/>
    <property type="evidence" value="ECO:0007669"/>
    <property type="project" value="TreeGrafter"/>
</dbReference>
<feature type="chain" id="PRO_5039303537" description="Chorismate mutase" evidence="6">
    <location>
        <begin position="17"/>
        <end position="188"/>
    </location>
</feature>
<evidence type="ECO:0000256" key="5">
    <source>
        <dbReference type="PIRNR" id="PIRNR026640"/>
    </source>
</evidence>
<dbReference type="PANTHER" id="PTHR38041:SF2">
    <property type="entry name" value="SECRETED CHORISMATE MUTASE"/>
    <property type="match status" value="1"/>
</dbReference>
<comment type="caution">
    <text evidence="8">The sequence shown here is derived from an EMBL/GenBank/DDBJ whole genome shotgun (WGS) entry which is preliminary data.</text>
</comment>
<keyword evidence="9" id="KW-1185">Reference proteome</keyword>
<dbReference type="GO" id="GO:0004106">
    <property type="term" value="F:chorismate mutase activity"/>
    <property type="evidence" value="ECO:0007669"/>
    <property type="project" value="UniProtKB-EC"/>
</dbReference>
<dbReference type="UniPathway" id="UPA00120">
    <property type="reaction ID" value="UER00203"/>
</dbReference>
<dbReference type="NCBIfam" id="NF006741">
    <property type="entry name" value="PRK09269.1"/>
    <property type="match status" value="1"/>
</dbReference>
<accession>A0A850PSV0</accession>
<dbReference type="InterPro" id="IPR036263">
    <property type="entry name" value="Chorismate_II_sf"/>
</dbReference>
<dbReference type="Proteomes" id="UP000570517">
    <property type="component" value="Unassembled WGS sequence"/>
</dbReference>
<keyword evidence="3 6" id="KW-0732">Signal</keyword>
<dbReference type="InterPro" id="IPR036979">
    <property type="entry name" value="CM_dom_sf"/>
</dbReference>
<dbReference type="NCBIfam" id="TIGR01806">
    <property type="entry name" value="CM_mono2"/>
    <property type="match status" value="1"/>
</dbReference>
<dbReference type="PROSITE" id="PS51168">
    <property type="entry name" value="CHORISMATE_MUT_2"/>
    <property type="match status" value="1"/>
</dbReference>
<comment type="function">
    <text evidence="5">Catalyzes the Claisen rearrangement of chorismate to prephenate.</text>
</comment>
<evidence type="ECO:0000256" key="6">
    <source>
        <dbReference type="SAM" id="SignalP"/>
    </source>
</evidence>
<evidence type="ECO:0000256" key="1">
    <source>
        <dbReference type="ARBA" id="ARBA00004817"/>
    </source>
</evidence>
<dbReference type="SMART" id="SM00830">
    <property type="entry name" value="CM_2"/>
    <property type="match status" value="1"/>
</dbReference>
<feature type="signal peptide" evidence="6">
    <location>
        <begin position="1"/>
        <end position="16"/>
    </location>
</feature>
<dbReference type="EMBL" id="JABFYL010000049">
    <property type="protein sequence ID" value="NVN53672.1"/>
    <property type="molecule type" value="Genomic_DNA"/>
</dbReference>
<dbReference type="GO" id="GO:0046417">
    <property type="term" value="P:chorismate metabolic process"/>
    <property type="evidence" value="ECO:0007669"/>
    <property type="project" value="InterPro"/>
</dbReference>
<evidence type="ECO:0000313" key="8">
    <source>
        <dbReference type="EMBL" id="NVN53672.1"/>
    </source>
</evidence>
<dbReference type="PANTHER" id="PTHR38041">
    <property type="entry name" value="CHORISMATE MUTASE"/>
    <property type="match status" value="1"/>
</dbReference>
<comment type="pathway">
    <text evidence="1 5">Metabolic intermediate biosynthesis; prephenate biosynthesis; prephenate from chorismate: step 1/1.</text>
</comment>
<evidence type="ECO:0000256" key="2">
    <source>
        <dbReference type="ARBA" id="ARBA00012404"/>
    </source>
</evidence>
<evidence type="ECO:0000256" key="3">
    <source>
        <dbReference type="ARBA" id="ARBA00022729"/>
    </source>
</evidence>
<dbReference type="EC" id="5.4.99.5" evidence="2 5"/>
<gene>
    <name evidence="8" type="ORF">HLY00_4022</name>
</gene>
<dbReference type="InterPro" id="IPR051331">
    <property type="entry name" value="Chorismate_mutase-related"/>
</dbReference>
<dbReference type="AlphaFoldDB" id="A0A850PSV0"/>
<dbReference type="Gene3D" id="1.20.59.10">
    <property type="entry name" value="Chorismate mutase"/>
    <property type="match status" value="1"/>
</dbReference>
<sequence length="188" mass="20386">MINWLMRTVASCAAFAAVLSVAPAASGQPPNPLFPLVDAAAQRLQVAEPVAASKFLDGGLIEDPTREQQVLDAVAGEATDRDIDPAYVTTVFRDQIDATTAIQYTRLAQWKFDPAVAPVDAPDLSASRSTIDGLNRTMVTEMADEWQVLHSPMCRADLDAAKVAVIHARGLDPLYRQAVDFATRNYCR</sequence>
<name>A0A850PSV0_9MYCO</name>
<feature type="domain" description="Chorismate mutase" evidence="7">
    <location>
        <begin position="9"/>
        <end position="107"/>
    </location>
</feature>
<dbReference type="PIRSF" id="PIRSF026640">
    <property type="entry name" value="Peripl_chor_mut"/>
    <property type="match status" value="1"/>
</dbReference>
<proteinExistence type="predicted"/>
<evidence type="ECO:0000256" key="4">
    <source>
        <dbReference type="ARBA" id="ARBA00023235"/>
    </source>
</evidence>
<dbReference type="InterPro" id="IPR008240">
    <property type="entry name" value="Chorismate_mutase_periplasmic"/>
</dbReference>